<dbReference type="AlphaFoldDB" id="A0A371HAF6"/>
<gene>
    <name evidence="2" type="ORF">CR513_17162</name>
</gene>
<dbReference type="Pfam" id="PF13952">
    <property type="entry name" value="DUF4216"/>
    <property type="match status" value="1"/>
</dbReference>
<proteinExistence type="predicted"/>
<feature type="non-terminal residue" evidence="2">
    <location>
        <position position="1"/>
    </location>
</feature>
<accession>A0A371HAF6</accession>
<feature type="non-terminal residue" evidence="2">
    <location>
        <position position="176"/>
    </location>
</feature>
<keyword evidence="3" id="KW-1185">Reference proteome</keyword>
<organism evidence="2 3">
    <name type="scientific">Mucuna pruriens</name>
    <name type="common">Velvet bean</name>
    <name type="synonym">Dolichos pruriens</name>
    <dbReference type="NCBI Taxonomy" id="157652"/>
    <lineage>
        <taxon>Eukaryota</taxon>
        <taxon>Viridiplantae</taxon>
        <taxon>Streptophyta</taxon>
        <taxon>Embryophyta</taxon>
        <taxon>Tracheophyta</taxon>
        <taxon>Spermatophyta</taxon>
        <taxon>Magnoliopsida</taxon>
        <taxon>eudicotyledons</taxon>
        <taxon>Gunneridae</taxon>
        <taxon>Pentapetalae</taxon>
        <taxon>rosids</taxon>
        <taxon>fabids</taxon>
        <taxon>Fabales</taxon>
        <taxon>Fabaceae</taxon>
        <taxon>Papilionoideae</taxon>
        <taxon>50 kb inversion clade</taxon>
        <taxon>NPAAA clade</taxon>
        <taxon>indigoferoid/millettioid clade</taxon>
        <taxon>Phaseoleae</taxon>
        <taxon>Mucuna</taxon>
    </lineage>
</organism>
<dbReference type="InterPro" id="IPR025312">
    <property type="entry name" value="DUF4216"/>
</dbReference>
<evidence type="ECO:0000313" key="2">
    <source>
        <dbReference type="EMBL" id="RDX99749.1"/>
    </source>
</evidence>
<protein>
    <recommendedName>
        <fullName evidence="1">DUF4216 domain-containing protein</fullName>
    </recommendedName>
</protein>
<name>A0A371HAF6_MUCPR</name>
<dbReference type="OrthoDB" id="1408464at2759"/>
<evidence type="ECO:0000259" key="1">
    <source>
        <dbReference type="Pfam" id="PF13952"/>
    </source>
</evidence>
<sequence>MYIINGYKFHTILWSEGMNSINHVRASRRYNKAYNPFIVAQQAEQVYYTPYPKGHHDWLVVIKINARSRIIHNILPQVEKEAPYQYDDFVRLQVVLHIDPDIGQEALYQDDDFVGLQVVLYIDLDVISESLVDIYDGGEEVDRQLVDQTEFDEPDKDENITTESEFKSDFNDINTF</sequence>
<reference evidence="2" key="1">
    <citation type="submission" date="2018-05" db="EMBL/GenBank/DDBJ databases">
        <title>Draft genome of Mucuna pruriens seed.</title>
        <authorList>
            <person name="Nnadi N.E."/>
            <person name="Vos R."/>
            <person name="Hasami M.H."/>
            <person name="Devisetty U.K."/>
            <person name="Aguiy J.C."/>
        </authorList>
    </citation>
    <scope>NUCLEOTIDE SEQUENCE [LARGE SCALE GENOMIC DNA]</scope>
    <source>
        <tissue evidence="2">Seed</tissue>
    </source>
</reference>
<dbReference type="Proteomes" id="UP000257109">
    <property type="component" value="Unassembled WGS sequence"/>
</dbReference>
<dbReference type="EMBL" id="QJKJ01003146">
    <property type="protein sequence ID" value="RDX99749.1"/>
    <property type="molecule type" value="Genomic_DNA"/>
</dbReference>
<evidence type="ECO:0000313" key="3">
    <source>
        <dbReference type="Proteomes" id="UP000257109"/>
    </source>
</evidence>
<feature type="domain" description="DUF4216" evidence="1">
    <location>
        <begin position="20"/>
        <end position="61"/>
    </location>
</feature>
<comment type="caution">
    <text evidence="2">The sequence shown here is derived from an EMBL/GenBank/DDBJ whole genome shotgun (WGS) entry which is preliminary data.</text>
</comment>